<dbReference type="GO" id="GO:0015020">
    <property type="term" value="F:glucuronosyltransferase activity"/>
    <property type="evidence" value="ECO:0007669"/>
    <property type="project" value="InterPro"/>
</dbReference>
<dbReference type="PANTHER" id="PTHR45719:SF3">
    <property type="entry name" value="BETA-GLUCURONOSYLTRANSFERASE GLCAT14A"/>
    <property type="match status" value="1"/>
</dbReference>
<accession>A0A8S0PX68</accession>
<evidence type="ECO:0000256" key="4">
    <source>
        <dbReference type="ARBA" id="ARBA00023136"/>
    </source>
</evidence>
<dbReference type="PANTHER" id="PTHR45719">
    <property type="entry name" value="GLYCOSYLTRANSFERASE"/>
    <property type="match status" value="1"/>
</dbReference>
<organism evidence="7 8">
    <name type="scientific">Olea europaea subsp. europaea</name>
    <dbReference type="NCBI Taxonomy" id="158383"/>
    <lineage>
        <taxon>Eukaryota</taxon>
        <taxon>Viridiplantae</taxon>
        <taxon>Streptophyta</taxon>
        <taxon>Embryophyta</taxon>
        <taxon>Tracheophyta</taxon>
        <taxon>Spermatophyta</taxon>
        <taxon>Magnoliopsida</taxon>
        <taxon>eudicotyledons</taxon>
        <taxon>Gunneridae</taxon>
        <taxon>Pentapetalae</taxon>
        <taxon>asterids</taxon>
        <taxon>lamiids</taxon>
        <taxon>Lamiales</taxon>
        <taxon>Oleaceae</taxon>
        <taxon>Oleeae</taxon>
        <taxon>Olea</taxon>
    </lineage>
</organism>
<comment type="caution">
    <text evidence="7">The sequence shown here is derived from an EMBL/GenBank/DDBJ whole genome shotgun (WGS) entry which is preliminary data.</text>
</comment>
<keyword evidence="3" id="KW-0808">Transferase</keyword>
<dbReference type="AlphaFoldDB" id="A0A8S0PX68"/>
<feature type="transmembrane region" description="Helical" evidence="6">
    <location>
        <begin position="21"/>
        <end position="38"/>
    </location>
</feature>
<evidence type="ECO:0000256" key="3">
    <source>
        <dbReference type="ARBA" id="ARBA00022679"/>
    </source>
</evidence>
<reference evidence="7 8" key="1">
    <citation type="submission" date="2019-12" db="EMBL/GenBank/DDBJ databases">
        <authorList>
            <person name="Alioto T."/>
            <person name="Alioto T."/>
            <person name="Gomez Garrido J."/>
        </authorList>
    </citation>
    <scope>NUCLEOTIDE SEQUENCE [LARGE SCALE GENOMIC DNA]</scope>
</reference>
<gene>
    <name evidence="7" type="ORF">OLEA9_A055368</name>
</gene>
<dbReference type="InterPro" id="IPR044610">
    <property type="entry name" value="GLCAT14A/B/C"/>
</dbReference>
<evidence type="ECO:0000256" key="2">
    <source>
        <dbReference type="ARBA" id="ARBA00022676"/>
    </source>
</evidence>
<evidence type="ECO:0000256" key="6">
    <source>
        <dbReference type="SAM" id="Phobius"/>
    </source>
</evidence>
<keyword evidence="5" id="KW-0325">Glycoprotein</keyword>
<keyword evidence="2" id="KW-0328">Glycosyltransferase</keyword>
<dbReference type="GO" id="GO:0016020">
    <property type="term" value="C:membrane"/>
    <property type="evidence" value="ECO:0007669"/>
    <property type="project" value="UniProtKB-SubCell"/>
</dbReference>
<protein>
    <submittedName>
        <fullName evidence="7">Beta-glucuronosyltransferase 14B-like</fullName>
    </submittedName>
</protein>
<evidence type="ECO:0000313" key="8">
    <source>
        <dbReference type="Proteomes" id="UP000594638"/>
    </source>
</evidence>
<evidence type="ECO:0000256" key="5">
    <source>
        <dbReference type="ARBA" id="ARBA00023180"/>
    </source>
</evidence>
<dbReference type="InterPro" id="IPR003406">
    <property type="entry name" value="Glyco_trans_14"/>
</dbReference>
<name>A0A8S0PX68_OLEEU</name>
<evidence type="ECO:0000313" key="7">
    <source>
        <dbReference type="EMBL" id="CAA2959002.1"/>
    </source>
</evidence>
<keyword evidence="6" id="KW-1133">Transmembrane helix</keyword>
<dbReference type="Gramene" id="OE9A055368T1">
    <property type="protein sequence ID" value="OE9A055368C1"/>
    <property type="gene ID" value="OE9A055368"/>
</dbReference>
<sequence>MKKFKSYYMHLRHPRSLERKWIFPLAICSIFSLFLLFSTTLTSPDGGMKFYRYLSFSATASANTTTTSIFVESKLRPIPISSLPSPPRLAYLISGSAGDGAMLRRTLQALYHPYNQYVIHLDGESKAEERLNLYNYVKTHPVLGKFKNVRMITKANLVTYRGPTMVANTLHAAAILLKEGGDWDWFINLSAADYPLVTQDGTKLMLMINVYSLI</sequence>
<dbReference type="OrthoDB" id="1070661at2759"/>
<keyword evidence="4 6" id="KW-0472">Membrane</keyword>
<dbReference type="Proteomes" id="UP000594638">
    <property type="component" value="Unassembled WGS sequence"/>
</dbReference>
<proteinExistence type="predicted"/>
<keyword evidence="8" id="KW-1185">Reference proteome</keyword>
<dbReference type="Pfam" id="PF02485">
    <property type="entry name" value="Branch"/>
    <property type="match status" value="1"/>
</dbReference>
<comment type="subcellular location">
    <subcellularLocation>
        <location evidence="1">Membrane</location>
        <topology evidence="1">Single-pass type II membrane protein</topology>
    </subcellularLocation>
</comment>
<evidence type="ECO:0000256" key="1">
    <source>
        <dbReference type="ARBA" id="ARBA00004606"/>
    </source>
</evidence>
<keyword evidence="6" id="KW-0812">Transmembrane</keyword>
<dbReference type="EMBL" id="CACTIH010000300">
    <property type="protein sequence ID" value="CAA2959002.1"/>
    <property type="molecule type" value="Genomic_DNA"/>
</dbReference>